<evidence type="ECO:0000313" key="1">
    <source>
        <dbReference type="EMBL" id="KAI3798746.1"/>
    </source>
</evidence>
<name>A0ACB9HU59_9ASTR</name>
<evidence type="ECO:0000313" key="2">
    <source>
        <dbReference type="Proteomes" id="UP001056120"/>
    </source>
</evidence>
<comment type="caution">
    <text evidence="1">The sequence shown here is derived from an EMBL/GenBank/DDBJ whole genome shotgun (WGS) entry which is preliminary data.</text>
</comment>
<dbReference type="EMBL" id="CM042028">
    <property type="protein sequence ID" value="KAI3798746.1"/>
    <property type="molecule type" value="Genomic_DNA"/>
</dbReference>
<keyword evidence="2" id="KW-1185">Reference proteome</keyword>
<dbReference type="Proteomes" id="UP001056120">
    <property type="component" value="Linkage Group LG11"/>
</dbReference>
<sequence length="150" mass="16917">MSAGWGGGSTLYWLEANRKRIHSHYVSLRLKWCPTALKVPNRDLFTPLGMVFVYMYMLSDNFNIMSSLQKSGKKRPRVLLARLDASCSSDSARRQSHRQLSHRTSLLCSAKRARLLQPEVFSDVAAESSSSRLSAPNEISLRKITSRNAT</sequence>
<gene>
    <name evidence="1" type="ORF">L1987_34024</name>
</gene>
<organism evidence="1 2">
    <name type="scientific">Smallanthus sonchifolius</name>
    <dbReference type="NCBI Taxonomy" id="185202"/>
    <lineage>
        <taxon>Eukaryota</taxon>
        <taxon>Viridiplantae</taxon>
        <taxon>Streptophyta</taxon>
        <taxon>Embryophyta</taxon>
        <taxon>Tracheophyta</taxon>
        <taxon>Spermatophyta</taxon>
        <taxon>Magnoliopsida</taxon>
        <taxon>eudicotyledons</taxon>
        <taxon>Gunneridae</taxon>
        <taxon>Pentapetalae</taxon>
        <taxon>asterids</taxon>
        <taxon>campanulids</taxon>
        <taxon>Asterales</taxon>
        <taxon>Asteraceae</taxon>
        <taxon>Asteroideae</taxon>
        <taxon>Heliantheae alliance</taxon>
        <taxon>Millerieae</taxon>
        <taxon>Smallanthus</taxon>
    </lineage>
</organism>
<reference evidence="1 2" key="2">
    <citation type="journal article" date="2022" name="Mol. Ecol. Resour.">
        <title>The genomes of chicory, endive, great burdock and yacon provide insights into Asteraceae paleo-polyploidization history and plant inulin production.</title>
        <authorList>
            <person name="Fan W."/>
            <person name="Wang S."/>
            <person name="Wang H."/>
            <person name="Wang A."/>
            <person name="Jiang F."/>
            <person name="Liu H."/>
            <person name="Zhao H."/>
            <person name="Xu D."/>
            <person name="Zhang Y."/>
        </authorList>
    </citation>
    <scope>NUCLEOTIDE SEQUENCE [LARGE SCALE GENOMIC DNA]</scope>
    <source>
        <strain evidence="2">cv. Yunnan</strain>
        <tissue evidence="1">Leaves</tissue>
    </source>
</reference>
<proteinExistence type="predicted"/>
<reference evidence="2" key="1">
    <citation type="journal article" date="2022" name="Mol. Ecol. Resour.">
        <title>The genomes of chicory, endive, great burdock and yacon provide insights into Asteraceae palaeo-polyploidization history and plant inulin production.</title>
        <authorList>
            <person name="Fan W."/>
            <person name="Wang S."/>
            <person name="Wang H."/>
            <person name="Wang A."/>
            <person name="Jiang F."/>
            <person name="Liu H."/>
            <person name="Zhao H."/>
            <person name="Xu D."/>
            <person name="Zhang Y."/>
        </authorList>
    </citation>
    <scope>NUCLEOTIDE SEQUENCE [LARGE SCALE GENOMIC DNA]</scope>
    <source>
        <strain evidence="2">cv. Yunnan</strain>
    </source>
</reference>
<protein>
    <submittedName>
        <fullName evidence="1">Uncharacterized protein</fullName>
    </submittedName>
</protein>
<accession>A0ACB9HU59</accession>